<dbReference type="PANTHER" id="PTHR43479:SF7">
    <property type="entry name" value="TETR-FAMILY TRANSCRIPTIONAL REGULATOR"/>
    <property type="match status" value="1"/>
</dbReference>
<keyword evidence="1 2" id="KW-0238">DNA-binding</keyword>
<accession>A0A926S4Y1</accession>
<dbReference type="SUPFAM" id="SSF46689">
    <property type="entry name" value="Homeodomain-like"/>
    <property type="match status" value="1"/>
</dbReference>
<feature type="DNA-binding region" description="H-T-H motif" evidence="2">
    <location>
        <begin position="93"/>
        <end position="112"/>
    </location>
</feature>
<dbReference type="Proteomes" id="UP000598467">
    <property type="component" value="Unassembled WGS sequence"/>
</dbReference>
<evidence type="ECO:0000256" key="1">
    <source>
        <dbReference type="ARBA" id="ARBA00023125"/>
    </source>
</evidence>
<evidence type="ECO:0000313" key="4">
    <source>
        <dbReference type="EMBL" id="MBD1544867.1"/>
    </source>
</evidence>
<comment type="caution">
    <text evidence="4">The sequence shown here is derived from an EMBL/GenBank/DDBJ whole genome shotgun (WGS) entry which is preliminary data.</text>
</comment>
<evidence type="ECO:0000313" key="5">
    <source>
        <dbReference type="Proteomes" id="UP000598467"/>
    </source>
</evidence>
<dbReference type="GO" id="GO:0003677">
    <property type="term" value="F:DNA binding"/>
    <property type="evidence" value="ECO:0007669"/>
    <property type="project" value="UniProtKB-UniRule"/>
</dbReference>
<gene>
    <name evidence="4" type="ORF">HK439_01215</name>
</gene>
<dbReference type="RefSeq" id="WP_190289548.1">
    <property type="nucleotide sequence ID" value="NZ_JABFCZ010000002.1"/>
</dbReference>
<dbReference type="EMBL" id="JABFCZ010000002">
    <property type="protein sequence ID" value="MBD1544867.1"/>
    <property type="molecule type" value="Genomic_DNA"/>
</dbReference>
<dbReference type="InterPro" id="IPR050624">
    <property type="entry name" value="HTH-type_Tx_Regulator"/>
</dbReference>
<name>A0A926S4Y1_9HYPH</name>
<dbReference type="Pfam" id="PF00440">
    <property type="entry name" value="TetR_N"/>
    <property type="match status" value="1"/>
</dbReference>
<dbReference type="Gene3D" id="1.10.357.10">
    <property type="entry name" value="Tetracycline Repressor, domain 2"/>
    <property type="match status" value="1"/>
</dbReference>
<dbReference type="PANTHER" id="PTHR43479">
    <property type="entry name" value="ACREF/ENVCD OPERON REPRESSOR-RELATED"/>
    <property type="match status" value="1"/>
</dbReference>
<evidence type="ECO:0000256" key="2">
    <source>
        <dbReference type="PROSITE-ProRule" id="PRU00335"/>
    </source>
</evidence>
<dbReference type="PROSITE" id="PS50977">
    <property type="entry name" value="HTH_TETR_2"/>
    <property type="match status" value="1"/>
</dbReference>
<organism evidence="4 5">
    <name type="scientific">Roseibium aggregatum</name>
    <dbReference type="NCBI Taxonomy" id="187304"/>
    <lineage>
        <taxon>Bacteria</taxon>
        <taxon>Pseudomonadati</taxon>
        <taxon>Pseudomonadota</taxon>
        <taxon>Alphaproteobacteria</taxon>
        <taxon>Hyphomicrobiales</taxon>
        <taxon>Stappiaceae</taxon>
        <taxon>Roseibium</taxon>
    </lineage>
</organism>
<sequence>MGSCLRESYLGKCRLAAWCVILEIAGIDIPDTCPITSGIGFHTTQGQPPMSASGQNAAGMSGLTSDPRVLRTRATLREALMQLLQHKDWGGISTSDICRRAGVARSSFYEHYSGKADLLDEIFAAHMGAIPLSREPGAPLGTLDWLAAHVASNPALFARSAAGSGGDSLLPRFRSALTRKLEEELNNRGHSDACANAAYIIGGSLAFLSTAPGDGTRDMLQRLAEKLLA</sequence>
<proteinExistence type="predicted"/>
<dbReference type="AlphaFoldDB" id="A0A926S4Y1"/>
<reference evidence="4" key="1">
    <citation type="submission" date="2020-05" db="EMBL/GenBank/DDBJ databases">
        <title>Identification of trans-AT polyketide cluster in two marine bacteria, producers of a novel glutaramide-containing polyketide sesbanimide D and analogs.</title>
        <authorList>
            <person name="Kacar D."/>
            <person name="Rodriguez P."/>
            <person name="Canedo L."/>
            <person name="Gonzalez E."/>
            <person name="Galan B."/>
            <person name="De La Calle F."/>
            <person name="Garcia J.L."/>
        </authorList>
    </citation>
    <scope>NUCLEOTIDE SEQUENCE</scope>
    <source>
        <strain evidence="4">PHM038</strain>
    </source>
</reference>
<dbReference type="InterPro" id="IPR001647">
    <property type="entry name" value="HTH_TetR"/>
</dbReference>
<feature type="domain" description="HTH tetR-type" evidence="3">
    <location>
        <begin position="70"/>
        <end position="130"/>
    </location>
</feature>
<dbReference type="InterPro" id="IPR009057">
    <property type="entry name" value="Homeodomain-like_sf"/>
</dbReference>
<protein>
    <submittedName>
        <fullName evidence="4">TetR/AcrR family transcriptional regulator</fullName>
    </submittedName>
</protein>
<evidence type="ECO:0000259" key="3">
    <source>
        <dbReference type="PROSITE" id="PS50977"/>
    </source>
</evidence>